<dbReference type="EMBL" id="UYRT01003364">
    <property type="protein sequence ID" value="VDK33342.1"/>
    <property type="molecule type" value="Genomic_DNA"/>
</dbReference>
<reference evidence="3" key="1">
    <citation type="submission" date="2016-06" db="UniProtKB">
        <authorList>
            <consortium name="WormBaseParasite"/>
        </authorList>
    </citation>
    <scope>IDENTIFICATION</scope>
</reference>
<dbReference type="WBParaSite" id="GPUH_0000230401-mRNA-1">
    <property type="protein sequence ID" value="GPUH_0000230401-mRNA-1"/>
    <property type="gene ID" value="GPUH_0000230401"/>
</dbReference>
<evidence type="ECO:0000313" key="3">
    <source>
        <dbReference type="WBParaSite" id="GPUH_0000230401-mRNA-1"/>
    </source>
</evidence>
<dbReference type="Proteomes" id="UP000271098">
    <property type="component" value="Unassembled WGS sequence"/>
</dbReference>
<gene>
    <name evidence="1" type="ORF">GPUH_LOCUS2299</name>
</gene>
<proteinExistence type="predicted"/>
<reference evidence="1 2" key="2">
    <citation type="submission" date="2018-11" db="EMBL/GenBank/DDBJ databases">
        <authorList>
            <consortium name="Pathogen Informatics"/>
        </authorList>
    </citation>
    <scope>NUCLEOTIDE SEQUENCE [LARGE SCALE GENOMIC DNA]</scope>
</reference>
<sequence length="70" mass="7900">MLVGEETATSLRKLTVTNGIWIRIKYQLNQAPIVMILFAAHLNIITYDRDISCDRGHRTEPSSPNSNTTI</sequence>
<keyword evidence="2" id="KW-1185">Reference proteome</keyword>
<dbReference type="AlphaFoldDB" id="A0A183D0Q8"/>
<evidence type="ECO:0000313" key="1">
    <source>
        <dbReference type="EMBL" id="VDK33342.1"/>
    </source>
</evidence>
<accession>A0A183D0Q8</accession>
<protein>
    <submittedName>
        <fullName evidence="1 3">Uncharacterized protein</fullName>
    </submittedName>
</protein>
<name>A0A183D0Q8_9BILA</name>
<evidence type="ECO:0000313" key="2">
    <source>
        <dbReference type="Proteomes" id="UP000271098"/>
    </source>
</evidence>
<organism evidence="3">
    <name type="scientific">Gongylonema pulchrum</name>
    <dbReference type="NCBI Taxonomy" id="637853"/>
    <lineage>
        <taxon>Eukaryota</taxon>
        <taxon>Metazoa</taxon>
        <taxon>Ecdysozoa</taxon>
        <taxon>Nematoda</taxon>
        <taxon>Chromadorea</taxon>
        <taxon>Rhabditida</taxon>
        <taxon>Spirurina</taxon>
        <taxon>Spiruromorpha</taxon>
        <taxon>Spiruroidea</taxon>
        <taxon>Gongylonematidae</taxon>
        <taxon>Gongylonema</taxon>
    </lineage>
</organism>